<dbReference type="OrthoDB" id="281280at2"/>
<dbReference type="Proteomes" id="UP000184315">
    <property type="component" value="Unassembled WGS sequence"/>
</dbReference>
<dbReference type="AlphaFoldDB" id="A0A1J1LWF3"/>
<protein>
    <submittedName>
        <fullName evidence="1">Uncharacterized protein</fullName>
    </submittedName>
</protein>
<accession>A0A1J1LWF3</accession>
<proteinExistence type="predicted"/>
<organism evidence="1 2">
    <name type="scientific">Planktothrix tepida PCC 9214</name>
    <dbReference type="NCBI Taxonomy" id="671072"/>
    <lineage>
        <taxon>Bacteria</taxon>
        <taxon>Bacillati</taxon>
        <taxon>Cyanobacteriota</taxon>
        <taxon>Cyanophyceae</taxon>
        <taxon>Oscillatoriophycideae</taxon>
        <taxon>Oscillatoriales</taxon>
        <taxon>Microcoleaceae</taxon>
        <taxon>Planktothrix</taxon>
    </lineage>
</organism>
<reference evidence="2" key="1">
    <citation type="submission" date="2015-10" db="EMBL/GenBank/DDBJ databases">
        <authorList>
            <person name="Regsiter A."/>
            <person name="william w."/>
        </authorList>
    </citation>
    <scope>NUCLEOTIDE SEQUENCE [LARGE SCALE GENOMIC DNA]</scope>
</reference>
<dbReference type="EMBL" id="CZDF01000188">
    <property type="protein sequence ID" value="CUR36081.1"/>
    <property type="molecule type" value="Genomic_DNA"/>
</dbReference>
<evidence type="ECO:0000313" key="1">
    <source>
        <dbReference type="EMBL" id="CUR36081.1"/>
    </source>
</evidence>
<gene>
    <name evidence="1" type="ORF">PL921480191</name>
</gene>
<dbReference type="STRING" id="671072.PL921480191"/>
<sequence>MSQLTLKDFTPDPQRLAVLAECIADYGIDEGNSEWTNNIISKKTVVYGSGVIAKQGEIVDHNVDPKELELCQQLADQVCQIMGDIDVGMGSESSTPFQPFYIVANIDDPIPEKIDIELIRSKFAGTIFPPAIITVEPLEEAGIWWSEVLEDADGSEEEEYLQPWREMMAWFQTQDAFKDTAFVRIGDYNVFYQGQYNEDEFPENMGDQGCVFPRFAVGLTHHGSLAGIFGFSVQT</sequence>
<keyword evidence="2" id="KW-1185">Reference proteome</keyword>
<evidence type="ECO:0000313" key="2">
    <source>
        <dbReference type="Proteomes" id="UP000184315"/>
    </source>
</evidence>
<name>A0A1J1LWF3_9CYAN</name>
<dbReference type="RefSeq" id="WP_072717200.1">
    <property type="nucleotide sequence ID" value="NZ_LN889764.1"/>
</dbReference>